<dbReference type="PANTHER" id="PTHR46236:SF33">
    <property type="entry name" value="MEPRIN AND TRAF-LIKE DOMAIN-CONTAINING PROTEIN-RELATED"/>
    <property type="match status" value="1"/>
</dbReference>
<evidence type="ECO:0000259" key="2">
    <source>
        <dbReference type="PROSITE" id="PS50144"/>
    </source>
</evidence>
<dbReference type="OMA" id="PLMSIAC"/>
<proteinExistence type="predicted"/>
<reference evidence="6" key="1">
    <citation type="journal article" date="2016" name="Proc. Natl. Acad. Sci. U.S.A.">
        <title>Chromosome-level assembly of Arabidopsis thaliana Ler reveals the extent of translocation and inversion polymorphisms.</title>
        <authorList>
            <person name="Zapata L."/>
            <person name="Ding J."/>
            <person name="Willing E.M."/>
            <person name="Hartwig B."/>
            <person name="Bezdan D."/>
            <person name="Jiao W.B."/>
            <person name="Patel V."/>
            <person name="Velikkakam James G."/>
            <person name="Koornneef M."/>
            <person name="Ossowski S."/>
            <person name="Schneeberger K."/>
        </authorList>
    </citation>
    <scope>NUCLEOTIDE SEQUENCE [LARGE SCALE GENOMIC DNA]</scope>
    <source>
        <strain evidence="6">cv. Landsberg erecta</strain>
    </source>
</reference>
<dbReference type="Araport" id="AT3G58290"/>
<protein>
    <recommendedName>
        <fullName evidence="2">MATH domain-containing protein</fullName>
    </recommendedName>
</protein>
<dbReference type="PROSITE" id="PS50144">
    <property type="entry name" value="MATH"/>
    <property type="match status" value="1"/>
</dbReference>
<accession>A0A384KEG1</accession>
<dbReference type="InterPro" id="IPR008974">
    <property type="entry name" value="TRAF-like"/>
</dbReference>
<dbReference type="InterPro" id="IPR002083">
    <property type="entry name" value="MATH/TRAF_dom"/>
</dbReference>
<dbReference type="OrthoDB" id="1061759at2759"/>
<dbReference type="RefSeq" id="NP_191388.1">
    <property type="nucleotide sequence ID" value="NM_115691.1"/>
</dbReference>
<dbReference type="Pfam" id="PF22486">
    <property type="entry name" value="MATH_2"/>
    <property type="match status" value="1"/>
</dbReference>
<dbReference type="Proteomes" id="UP000078284">
    <property type="component" value="Chromosome 3"/>
</dbReference>
<dbReference type="CDD" id="cd00121">
    <property type="entry name" value="MATH"/>
    <property type="match status" value="1"/>
</dbReference>
<dbReference type="Proteomes" id="UP000434276">
    <property type="component" value="Unassembled WGS sequence"/>
</dbReference>
<name>A0A384KEG1_ARATH</name>
<evidence type="ECO:0000313" key="6">
    <source>
        <dbReference type="Proteomes" id="UP000078284"/>
    </source>
</evidence>
<dbReference type="ExpressionAtlas" id="A0A384KEG1">
    <property type="expression patterns" value="baseline and differential"/>
</dbReference>
<dbReference type="SUPFAM" id="SSF49599">
    <property type="entry name" value="TRAF domain-like"/>
    <property type="match status" value="1"/>
</dbReference>
<evidence type="ECO:0000313" key="5">
    <source>
        <dbReference type="EMBL" id="OAP06627.1"/>
    </source>
</evidence>
<keyword evidence="1" id="KW-0175">Coiled coil</keyword>
<organism evidence="5 6">
    <name type="scientific">Arabidopsis thaliana</name>
    <name type="common">Mouse-ear cress</name>
    <dbReference type="NCBI Taxonomy" id="3702"/>
    <lineage>
        <taxon>Eukaryota</taxon>
        <taxon>Viridiplantae</taxon>
        <taxon>Streptophyta</taxon>
        <taxon>Embryophyta</taxon>
        <taxon>Tracheophyta</taxon>
        <taxon>Spermatophyta</taxon>
        <taxon>Magnoliopsida</taxon>
        <taxon>eudicotyledons</taxon>
        <taxon>Gunneridae</taxon>
        <taxon>Pentapetalae</taxon>
        <taxon>rosids</taxon>
        <taxon>malvids</taxon>
        <taxon>Brassicales</taxon>
        <taxon>Brassicaceae</taxon>
        <taxon>Camelineae</taxon>
        <taxon>Arabidopsis</taxon>
    </lineage>
</organism>
<dbReference type="SMR" id="A0A384KEG1"/>
<evidence type="ECO:0000256" key="1">
    <source>
        <dbReference type="ARBA" id="ARBA00023054"/>
    </source>
</evidence>
<dbReference type="EMBL" id="CACSHJ010000089">
    <property type="protein sequence ID" value="CAA0387183.1"/>
    <property type="molecule type" value="Genomic_DNA"/>
</dbReference>
<dbReference type="AlphaFoldDB" id="A0A384KEG1"/>
<dbReference type="GeneID" id="824998"/>
<reference evidence="5" key="2">
    <citation type="submission" date="2016-03" db="EMBL/GenBank/DDBJ databases">
        <title>Full-length assembly of Arabidopsis thaliana Ler reveals the complement of translocations and inversions.</title>
        <authorList>
            <person name="Zapata L."/>
            <person name="Schneeberger K."/>
            <person name="Ossowski S."/>
        </authorList>
    </citation>
    <scope>NUCLEOTIDE SEQUENCE [LARGE SCALE GENOMIC DNA]</scope>
    <source>
        <tissue evidence="5">Leaf</tissue>
    </source>
</reference>
<dbReference type="SMART" id="SM00061">
    <property type="entry name" value="MATH"/>
    <property type="match status" value="1"/>
</dbReference>
<evidence type="ECO:0000313" key="7">
    <source>
        <dbReference type="Proteomes" id="UP000434276"/>
    </source>
</evidence>
<dbReference type="InterPro" id="IPR050804">
    <property type="entry name" value="MCC"/>
</dbReference>
<dbReference type="PANTHER" id="PTHR46236">
    <property type="entry name" value="TRAF-LIKE SUPERFAMILY PROTEIN"/>
    <property type="match status" value="1"/>
</dbReference>
<dbReference type="Gene3D" id="2.60.210.10">
    <property type="entry name" value="Apoptosis, Tumor Necrosis Factor Receptor Associated Protein 2, Chain A"/>
    <property type="match status" value="1"/>
</dbReference>
<sequence length="282" mass="32362">MTSIMNPCDKKFVWVIKNFSSLQLQDCYVSDPVLIHDVNWRLFAYPEGSNGDHLLFKKNNGDHLSLYLEVDFESLPCGWRQYTQFRFTVVNQISEHSSVKREGRKWFDKKAPEWGWEEMISLTKLNDINSGFVVNGELMIVAEVETFEAVSTSQVAAVRDDSEWTLLGYYSSSEEDKDDVTVVVKGFHVLDSQVNQVKEIFEKHPDLATNLVLKNQNLKNVYMGFLLDLIKTLSKLPKELTEEDLNFADSTLSDLTNAGFMLDWLRLKLNRALEKQIACDAG</sequence>
<dbReference type="EMBL" id="LUHQ01000003">
    <property type="protein sequence ID" value="OAP06627.1"/>
    <property type="molecule type" value="Genomic_DNA"/>
</dbReference>
<reference evidence="4 7" key="3">
    <citation type="submission" date="2019-12" db="EMBL/GenBank/DDBJ databases">
        <authorList>
            <person name="Jiao W.-B."/>
            <person name="Schneeberger K."/>
        </authorList>
    </citation>
    <scope>NUCLEOTIDE SEQUENCE [LARGE SCALE GENOMIC DNA]</scope>
    <source>
        <strain evidence="7">cv. C24</strain>
    </source>
</reference>
<gene>
    <name evidence="3" type="ordered locus">At3g58290</name>
    <name evidence="5" type="ordered locus">AXX17_At3g52850</name>
    <name evidence="4" type="ORF">C24_LOCUS16090</name>
</gene>
<evidence type="ECO:0000313" key="4">
    <source>
        <dbReference type="EMBL" id="CAA0387183.1"/>
    </source>
</evidence>
<feature type="domain" description="MATH" evidence="2">
    <location>
        <begin position="9"/>
        <end position="144"/>
    </location>
</feature>
<evidence type="ECO:0000313" key="3">
    <source>
        <dbReference type="Araport" id="AT3G58290"/>
    </source>
</evidence>